<dbReference type="Pfam" id="PF00112">
    <property type="entry name" value="Peptidase_C1"/>
    <property type="match status" value="1"/>
</dbReference>
<dbReference type="EMBL" id="CAJGYM010000082">
    <property type="protein sequence ID" value="CAD6196908.1"/>
    <property type="molecule type" value="Genomic_DNA"/>
</dbReference>
<sequence length="463" mass="52485">MLGTISKAVFHKESYAVDEPGWKGGPEEELEPLDPDASFLSENLERKGSKKYGKYNVSFCEEVTPIPIERRKSKCHKFACLFCVLCSLLIVFTGLLFSVIYFSYIPFYPYAEHQRFYFKSLAPDCSNRTADNLKEFELYHTGEFGHSYQSQWAVCEGFMAFNENRHRIDEYNKNNKIRLLNSDAAKFGITIFTDWNREKRRTQVSPSEETALPNSAPKAETINGRYGVAVPVDWMDGLYVGATPAEAAPTRPQRAPERPGPRSVRGDRRWAAVAMLQKLQFAARNRSFNVALANPDKYNMTDNPRFEEEQDRLTLYSPLLITDGNSSFGDLSPPKLYKGQLDQPAIFSVKDSRSSSTETDLLTYVANYGPALSSICVPEFLFDYTTGIFSYDQCNSTETLGFIPVIIVGFGVEDNVKFWKVLGWWGTNWGEHGFFRIERGRGACCLGVSAPIMVDREPIPRRS</sequence>
<proteinExistence type="predicted"/>
<feature type="region of interest" description="Disordered" evidence="1">
    <location>
        <begin position="200"/>
        <end position="219"/>
    </location>
</feature>
<feature type="domain" description="Peptidase C1A papain C-terminal" evidence="3">
    <location>
        <begin position="255"/>
        <end position="452"/>
    </location>
</feature>
<dbReference type="AlphaFoldDB" id="A0A8S1HV57"/>
<accession>A0A8S1HV57</accession>
<evidence type="ECO:0000313" key="4">
    <source>
        <dbReference type="EMBL" id="CAD6196908.1"/>
    </source>
</evidence>
<evidence type="ECO:0000259" key="3">
    <source>
        <dbReference type="SMART" id="SM00645"/>
    </source>
</evidence>
<keyword evidence="2" id="KW-1133">Transmembrane helix</keyword>
<dbReference type="Gene3D" id="3.90.70.10">
    <property type="entry name" value="Cysteine proteinases"/>
    <property type="match status" value="1"/>
</dbReference>
<dbReference type="Proteomes" id="UP000835052">
    <property type="component" value="Unassembled WGS sequence"/>
</dbReference>
<comment type="caution">
    <text evidence="4">The sequence shown here is derived from an EMBL/GenBank/DDBJ whole genome shotgun (WGS) entry which is preliminary data.</text>
</comment>
<dbReference type="OrthoDB" id="640249at2759"/>
<organism evidence="4 5">
    <name type="scientific">Caenorhabditis auriculariae</name>
    <dbReference type="NCBI Taxonomy" id="2777116"/>
    <lineage>
        <taxon>Eukaryota</taxon>
        <taxon>Metazoa</taxon>
        <taxon>Ecdysozoa</taxon>
        <taxon>Nematoda</taxon>
        <taxon>Chromadorea</taxon>
        <taxon>Rhabditida</taxon>
        <taxon>Rhabditina</taxon>
        <taxon>Rhabditomorpha</taxon>
        <taxon>Rhabditoidea</taxon>
        <taxon>Rhabditidae</taxon>
        <taxon>Peloderinae</taxon>
        <taxon>Caenorhabditis</taxon>
    </lineage>
</organism>
<name>A0A8S1HV57_9PELO</name>
<dbReference type="SUPFAM" id="SSF54001">
    <property type="entry name" value="Cysteine proteinases"/>
    <property type="match status" value="1"/>
</dbReference>
<keyword evidence="5" id="KW-1185">Reference proteome</keyword>
<dbReference type="InterPro" id="IPR038765">
    <property type="entry name" value="Papain-like_cys_pep_sf"/>
</dbReference>
<evidence type="ECO:0000313" key="5">
    <source>
        <dbReference type="Proteomes" id="UP000835052"/>
    </source>
</evidence>
<keyword evidence="2" id="KW-0812">Transmembrane</keyword>
<protein>
    <recommendedName>
        <fullName evidence="3">Peptidase C1A papain C-terminal domain-containing protein</fullName>
    </recommendedName>
</protein>
<feature type="compositionally biased region" description="Basic and acidic residues" evidence="1">
    <location>
        <begin position="254"/>
        <end position="266"/>
    </location>
</feature>
<feature type="transmembrane region" description="Helical" evidence="2">
    <location>
        <begin position="78"/>
        <end position="104"/>
    </location>
</feature>
<gene>
    <name evidence="4" type="ORF">CAUJ_LOCUS12819</name>
</gene>
<dbReference type="InterPro" id="IPR000668">
    <property type="entry name" value="Peptidase_C1A_C"/>
</dbReference>
<dbReference type="SMART" id="SM00645">
    <property type="entry name" value="Pept_C1"/>
    <property type="match status" value="1"/>
</dbReference>
<dbReference type="GO" id="GO:0006508">
    <property type="term" value="P:proteolysis"/>
    <property type="evidence" value="ECO:0007669"/>
    <property type="project" value="InterPro"/>
</dbReference>
<evidence type="ECO:0000256" key="2">
    <source>
        <dbReference type="SAM" id="Phobius"/>
    </source>
</evidence>
<feature type="region of interest" description="Disordered" evidence="1">
    <location>
        <begin position="245"/>
        <end position="266"/>
    </location>
</feature>
<dbReference type="GO" id="GO:0008234">
    <property type="term" value="F:cysteine-type peptidase activity"/>
    <property type="evidence" value="ECO:0007669"/>
    <property type="project" value="InterPro"/>
</dbReference>
<reference evidence="4" key="1">
    <citation type="submission" date="2020-10" db="EMBL/GenBank/DDBJ databases">
        <authorList>
            <person name="Kikuchi T."/>
        </authorList>
    </citation>
    <scope>NUCLEOTIDE SEQUENCE</scope>
    <source>
        <strain evidence="4">NKZ352</strain>
    </source>
</reference>
<evidence type="ECO:0000256" key="1">
    <source>
        <dbReference type="SAM" id="MobiDB-lite"/>
    </source>
</evidence>
<keyword evidence="2" id="KW-0472">Membrane</keyword>